<evidence type="ECO:0000256" key="3">
    <source>
        <dbReference type="SAM" id="Phobius"/>
    </source>
</evidence>
<accession>A0ABN2Q369</accession>
<proteinExistence type="predicted"/>
<feature type="compositionally biased region" description="Acidic residues" evidence="2">
    <location>
        <begin position="178"/>
        <end position="197"/>
    </location>
</feature>
<feature type="transmembrane region" description="Helical" evidence="3">
    <location>
        <begin position="6"/>
        <end position="31"/>
    </location>
</feature>
<dbReference type="Proteomes" id="UP001501116">
    <property type="component" value="Unassembled WGS sequence"/>
</dbReference>
<dbReference type="EMBL" id="BAAANN010000002">
    <property type="protein sequence ID" value="GAA1940365.1"/>
    <property type="molecule type" value="Genomic_DNA"/>
</dbReference>
<feature type="coiled-coil region" evidence="1">
    <location>
        <begin position="26"/>
        <end position="53"/>
    </location>
</feature>
<gene>
    <name evidence="4" type="ORF">GCM10009754_04430</name>
</gene>
<organism evidence="4 5">
    <name type="scientific">Amycolatopsis minnesotensis</name>
    <dbReference type="NCBI Taxonomy" id="337894"/>
    <lineage>
        <taxon>Bacteria</taxon>
        <taxon>Bacillati</taxon>
        <taxon>Actinomycetota</taxon>
        <taxon>Actinomycetes</taxon>
        <taxon>Pseudonocardiales</taxon>
        <taxon>Pseudonocardiaceae</taxon>
        <taxon>Amycolatopsis</taxon>
    </lineage>
</organism>
<keyword evidence="3" id="KW-0472">Membrane</keyword>
<evidence type="ECO:0000313" key="5">
    <source>
        <dbReference type="Proteomes" id="UP001501116"/>
    </source>
</evidence>
<keyword evidence="3" id="KW-1133">Transmembrane helix</keyword>
<protein>
    <submittedName>
        <fullName evidence="4">Uncharacterized protein</fullName>
    </submittedName>
</protein>
<evidence type="ECO:0000256" key="2">
    <source>
        <dbReference type="SAM" id="MobiDB-lite"/>
    </source>
</evidence>
<comment type="caution">
    <text evidence="4">The sequence shown here is derived from an EMBL/GenBank/DDBJ whole genome shotgun (WGS) entry which is preliminary data.</text>
</comment>
<sequence>MQTTPWWYAVVATATGGLLTLLATVLTAWLTNKNAANRQIRELEHQRDMERDKHLYDRRLELYAEVMPLAEALVDAIEEMRAALVFGKFATKGNPNYSKALSAVASLRKLFHTVVLISTNEVGSEILELMDEGERSIDALKELREEDLVDEDGDLKVAVLRFEVGRLIRIEVGSGTPEDYENEDEDEDGVVGTEDDPPATQPSKAP</sequence>
<evidence type="ECO:0000313" key="4">
    <source>
        <dbReference type="EMBL" id="GAA1940365.1"/>
    </source>
</evidence>
<keyword evidence="1" id="KW-0175">Coiled coil</keyword>
<reference evidence="4 5" key="1">
    <citation type="journal article" date="2019" name="Int. J. Syst. Evol. Microbiol.">
        <title>The Global Catalogue of Microorganisms (GCM) 10K type strain sequencing project: providing services to taxonomists for standard genome sequencing and annotation.</title>
        <authorList>
            <consortium name="The Broad Institute Genomics Platform"/>
            <consortium name="The Broad Institute Genome Sequencing Center for Infectious Disease"/>
            <person name="Wu L."/>
            <person name="Ma J."/>
        </authorList>
    </citation>
    <scope>NUCLEOTIDE SEQUENCE [LARGE SCALE GENOMIC DNA]</scope>
    <source>
        <strain evidence="4 5">JCM 14545</strain>
    </source>
</reference>
<name>A0ABN2Q369_9PSEU</name>
<keyword evidence="5" id="KW-1185">Reference proteome</keyword>
<keyword evidence="3" id="KW-0812">Transmembrane</keyword>
<feature type="region of interest" description="Disordered" evidence="2">
    <location>
        <begin position="173"/>
        <end position="206"/>
    </location>
</feature>
<evidence type="ECO:0000256" key="1">
    <source>
        <dbReference type="SAM" id="Coils"/>
    </source>
</evidence>
<dbReference type="RefSeq" id="WP_344412773.1">
    <property type="nucleotide sequence ID" value="NZ_BAAANN010000002.1"/>
</dbReference>